<dbReference type="Gene3D" id="3.30.200.20">
    <property type="entry name" value="Phosphorylase Kinase, domain 1"/>
    <property type="match status" value="1"/>
</dbReference>
<dbReference type="SMART" id="SM00220">
    <property type="entry name" value="S_TKc"/>
    <property type="match status" value="1"/>
</dbReference>
<dbReference type="Proteomes" id="UP000053257">
    <property type="component" value="Unassembled WGS sequence"/>
</dbReference>
<dbReference type="SUPFAM" id="SSF56112">
    <property type="entry name" value="Protein kinase-like (PK-like)"/>
    <property type="match status" value="1"/>
</dbReference>
<accession>A0A0C3NMF6</accession>
<reference evidence="7 8" key="1">
    <citation type="journal article" date="2014" name="PLoS Genet.">
        <title>Analysis of the Phlebiopsis gigantea genome, transcriptome and secretome provides insight into its pioneer colonization strategies of wood.</title>
        <authorList>
            <person name="Hori C."/>
            <person name="Ishida T."/>
            <person name="Igarashi K."/>
            <person name="Samejima M."/>
            <person name="Suzuki H."/>
            <person name="Master E."/>
            <person name="Ferreira P."/>
            <person name="Ruiz-Duenas F.J."/>
            <person name="Held B."/>
            <person name="Canessa P."/>
            <person name="Larrondo L.F."/>
            <person name="Schmoll M."/>
            <person name="Druzhinina I.S."/>
            <person name="Kubicek C.P."/>
            <person name="Gaskell J.A."/>
            <person name="Kersten P."/>
            <person name="St John F."/>
            <person name="Glasner J."/>
            <person name="Sabat G."/>
            <person name="Splinter BonDurant S."/>
            <person name="Syed K."/>
            <person name="Yadav J."/>
            <person name="Mgbeahuruike A.C."/>
            <person name="Kovalchuk A."/>
            <person name="Asiegbu F.O."/>
            <person name="Lackner G."/>
            <person name="Hoffmeister D."/>
            <person name="Rencoret J."/>
            <person name="Gutierrez A."/>
            <person name="Sun H."/>
            <person name="Lindquist E."/>
            <person name="Barry K."/>
            <person name="Riley R."/>
            <person name="Grigoriev I.V."/>
            <person name="Henrissat B."/>
            <person name="Kues U."/>
            <person name="Berka R.M."/>
            <person name="Martinez A.T."/>
            <person name="Covert S.F."/>
            <person name="Blanchette R.A."/>
            <person name="Cullen D."/>
        </authorList>
    </citation>
    <scope>NUCLEOTIDE SEQUENCE [LARGE SCALE GENOMIC DNA]</scope>
    <source>
        <strain evidence="7 8">11061_1 CR5-6</strain>
    </source>
</reference>
<evidence type="ECO:0000313" key="7">
    <source>
        <dbReference type="EMBL" id="KIP06239.1"/>
    </source>
</evidence>
<evidence type="ECO:0000256" key="1">
    <source>
        <dbReference type="ARBA" id="ARBA00022527"/>
    </source>
</evidence>
<dbReference type="STRING" id="745531.A0A0C3NMF6"/>
<dbReference type="PROSITE" id="PS50011">
    <property type="entry name" value="PROTEIN_KINASE_DOM"/>
    <property type="match status" value="1"/>
</dbReference>
<keyword evidence="1" id="KW-0723">Serine/threonine-protein kinase</keyword>
<dbReference type="InterPro" id="IPR011009">
    <property type="entry name" value="Kinase-like_dom_sf"/>
</dbReference>
<keyword evidence="8" id="KW-1185">Reference proteome</keyword>
<dbReference type="CDD" id="cd14008">
    <property type="entry name" value="STKc_LKB1_CaMKK"/>
    <property type="match status" value="1"/>
</dbReference>
<dbReference type="InterPro" id="IPR000719">
    <property type="entry name" value="Prot_kinase_dom"/>
</dbReference>
<name>A0A0C3NMF6_PHLG1</name>
<protein>
    <recommendedName>
        <fullName evidence="6">Protein kinase domain-containing protein</fullName>
    </recommendedName>
</protein>
<dbReference type="PANTHER" id="PTHR43895:SF152">
    <property type="entry name" value="SERINE_THREONINE-PROTEIN KINASE TOS3"/>
    <property type="match status" value="1"/>
</dbReference>
<gene>
    <name evidence="7" type="ORF">PHLGIDRAFT_72983</name>
</gene>
<organism evidence="7 8">
    <name type="scientific">Phlebiopsis gigantea (strain 11061_1 CR5-6)</name>
    <name type="common">White-rot fungus</name>
    <name type="synonym">Peniophora gigantea</name>
    <dbReference type="NCBI Taxonomy" id="745531"/>
    <lineage>
        <taxon>Eukaryota</taxon>
        <taxon>Fungi</taxon>
        <taxon>Dikarya</taxon>
        <taxon>Basidiomycota</taxon>
        <taxon>Agaricomycotina</taxon>
        <taxon>Agaricomycetes</taxon>
        <taxon>Polyporales</taxon>
        <taxon>Phanerochaetaceae</taxon>
        <taxon>Phlebiopsis</taxon>
    </lineage>
</organism>
<proteinExistence type="predicted"/>
<dbReference type="EMBL" id="KN840522">
    <property type="protein sequence ID" value="KIP06239.1"/>
    <property type="molecule type" value="Genomic_DNA"/>
</dbReference>
<evidence type="ECO:0000256" key="3">
    <source>
        <dbReference type="ARBA" id="ARBA00022741"/>
    </source>
</evidence>
<dbReference type="Pfam" id="PF00069">
    <property type="entry name" value="Pkinase"/>
    <property type="match status" value="1"/>
</dbReference>
<keyword evidence="3" id="KW-0547">Nucleotide-binding</keyword>
<keyword evidence="2" id="KW-0808">Transferase</keyword>
<feature type="domain" description="Protein kinase" evidence="6">
    <location>
        <begin position="5"/>
        <end position="366"/>
    </location>
</feature>
<dbReference type="AlphaFoldDB" id="A0A0C3NMF6"/>
<dbReference type="Gene3D" id="1.10.510.10">
    <property type="entry name" value="Transferase(Phosphotransferase) domain 1"/>
    <property type="match status" value="1"/>
</dbReference>
<sequence>MVNQYEMITQLGKGQHGEVWYSKNTITSEVVVSDSVAPACLRRNPKQDRMSLLRKPRLPRSPQHMSLANNMSATELKILKEIAIMKKLRHPHVVQLLEVLNDNLKEKIYMVMEFMDGGEIKWRTDIEEPLLRVSQTRRICRDVLLGLEYLHNQGIIHRDIKPANLLWSADRRVVKIADFGISHFSYAQFLAAKGKSADAASDGIREEHDKILMDESDLTRFAGTPTFLAPEILSDGAADLSSSSTATNLQTVDSLAGDTRKPTITKAIDIWAFGVTLYAFLFGKLPFVADGEYAIYNKIKEDDFDVLEFMGLDKIPVGGRRQKKPRKGQETEGYLVVDLLQGLLEKNPYKRLTLQDVKVRPSATFVPHR</sequence>
<keyword evidence="5" id="KW-0067">ATP-binding</keyword>
<dbReference type="GO" id="GO:0004674">
    <property type="term" value="F:protein serine/threonine kinase activity"/>
    <property type="evidence" value="ECO:0007669"/>
    <property type="project" value="UniProtKB-KW"/>
</dbReference>
<dbReference type="PANTHER" id="PTHR43895">
    <property type="entry name" value="CALCIUM/CALMODULIN-DEPENDENT PROTEIN KINASE KINASE-RELATED"/>
    <property type="match status" value="1"/>
</dbReference>
<dbReference type="GO" id="GO:0005524">
    <property type="term" value="F:ATP binding"/>
    <property type="evidence" value="ECO:0007669"/>
    <property type="project" value="UniProtKB-KW"/>
</dbReference>
<evidence type="ECO:0000256" key="5">
    <source>
        <dbReference type="ARBA" id="ARBA00022840"/>
    </source>
</evidence>
<keyword evidence="4" id="KW-0418">Kinase</keyword>
<evidence type="ECO:0000256" key="2">
    <source>
        <dbReference type="ARBA" id="ARBA00022679"/>
    </source>
</evidence>
<dbReference type="HOGENOM" id="CLU_000288_63_0_1"/>
<evidence type="ECO:0000313" key="8">
    <source>
        <dbReference type="Proteomes" id="UP000053257"/>
    </source>
</evidence>
<dbReference type="GO" id="GO:0007165">
    <property type="term" value="P:signal transduction"/>
    <property type="evidence" value="ECO:0007669"/>
    <property type="project" value="TreeGrafter"/>
</dbReference>
<evidence type="ECO:0000259" key="6">
    <source>
        <dbReference type="PROSITE" id="PS50011"/>
    </source>
</evidence>
<dbReference type="OrthoDB" id="68483at2759"/>
<evidence type="ECO:0000256" key="4">
    <source>
        <dbReference type="ARBA" id="ARBA00022777"/>
    </source>
</evidence>